<comment type="caution">
    <text evidence="12">The sequence shown here is derived from an EMBL/GenBank/DDBJ whole genome shotgun (WGS) entry which is preliminary data.</text>
</comment>
<dbReference type="SUPFAM" id="SSF52540">
    <property type="entry name" value="P-loop containing nucleoside triphosphate hydrolases"/>
    <property type="match status" value="1"/>
</dbReference>
<evidence type="ECO:0000256" key="7">
    <source>
        <dbReference type="ARBA" id="ARBA00034808"/>
    </source>
</evidence>
<dbReference type="EC" id="5.6.2.4" evidence="7"/>
<dbReference type="PROSITE" id="PS51217">
    <property type="entry name" value="UVRD_HELICASE_CTER"/>
    <property type="match status" value="1"/>
</dbReference>
<dbReference type="InterPro" id="IPR000212">
    <property type="entry name" value="DNA_helicase_UvrD/REP"/>
</dbReference>
<dbReference type="EMBL" id="PDLO01000003">
    <property type="protein sequence ID" value="PHK98799.1"/>
    <property type="molecule type" value="Genomic_DNA"/>
</dbReference>
<evidence type="ECO:0000256" key="4">
    <source>
        <dbReference type="ARBA" id="ARBA00022840"/>
    </source>
</evidence>
<dbReference type="Pfam" id="PF13361">
    <property type="entry name" value="UvrD_C"/>
    <property type="match status" value="1"/>
</dbReference>
<reference evidence="12 13" key="1">
    <citation type="submission" date="2017-10" db="EMBL/GenBank/DDBJ databases">
        <title>The draft genome sequence of Lewinella marina KCTC 32374.</title>
        <authorList>
            <person name="Wang K."/>
        </authorList>
    </citation>
    <scope>NUCLEOTIDE SEQUENCE [LARGE SCALE GENOMIC DNA]</scope>
    <source>
        <strain evidence="12 13">MKG-38</strain>
    </source>
</reference>
<dbReference type="GO" id="GO:0003677">
    <property type="term" value="F:DNA binding"/>
    <property type="evidence" value="ECO:0007669"/>
    <property type="project" value="InterPro"/>
</dbReference>
<dbReference type="Gene3D" id="1.10.486.10">
    <property type="entry name" value="PCRA, domain 4"/>
    <property type="match status" value="1"/>
</dbReference>
<keyword evidence="3 9" id="KW-0347">Helicase</keyword>
<proteinExistence type="predicted"/>
<evidence type="ECO:0000256" key="2">
    <source>
        <dbReference type="ARBA" id="ARBA00022801"/>
    </source>
</evidence>
<name>A0A2G0CFP6_9BACT</name>
<dbReference type="Gene3D" id="3.40.50.300">
    <property type="entry name" value="P-loop containing nucleotide triphosphate hydrolases"/>
    <property type="match status" value="4"/>
</dbReference>
<keyword evidence="4 9" id="KW-0067">ATP-binding</keyword>
<dbReference type="AlphaFoldDB" id="A0A2G0CFP6"/>
<feature type="domain" description="UvrD-like helicase C-terminal" evidence="11">
    <location>
        <begin position="430"/>
        <end position="712"/>
    </location>
</feature>
<evidence type="ECO:0000256" key="1">
    <source>
        <dbReference type="ARBA" id="ARBA00022741"/>
    </source>
</evidence>
<dbReference type="GO" id="GO:0009338">
    <property type="term" value="C:exodeoxyribonuclease V complex"/>
    <property type="evidence" value="ECO:0007669"/>
    <property type="project" value="TreeGrafter"/>
</dbReference>
<dbReference type="PROSITE" id="PS51198">
    <property type="entry name" value="UVRD_HELICASE_ATP_BIND"/>
    <property type="match status" value="1"/>
</dbReference>
<evidence type="ECO:0000313" key="12">
    <source>
        <dbReference type="EMBL" id="PHK98799.1"/>
    </source>
</evidence>
<keyword evidence="1 9" id="KW-0547">Nucleotide-binding</keyword>
<feature type="domain" description="UvrD-like helicase ATP-binding" evidence="10">
    <location>
        <begin position="1"/>
        <end position="410"/>
    </location>
</feature>
<feature type="binding site" evidence="9">
    <location>
        <begin position="10"/>
        <end position="17"/>
    </location>
    <ligand>
        <name>ATP</name>
        <dbReference type="ChEBI" id="CHEBI:30616"/>
    </ligand>
</feature>
<evidence type="ECO:0000259" key="11">
    <source>
        <dbReference type="PROSITE" id="PS51217"/>
    </source>
</evidence>
<dbReference type="GO" id="GO:0000725">
    <property type="term" value="P:recombinational repair"/>
    <property type="evidence" value="ECO:0007669"/>
    <property type="project" value="TreeGrafter"/>
</dbReference>
<sequence length="1076" mass="120811">MLQNLKLISAGAGSGKTYRLTREMADLLTTGSVRPSGIIATTFTKRAAAELKERVRVALLKEGMSREANELTNALIGTVHGLGVKLLRRFAYEAGVSPKVDIIADGDDQRLFNLSMAAVISLDQIRRIEHLCTTLGLSRNGEKYNWRKDVLGLVEIIRGNNFSEEDIARSKRLSWETLSAFLPTPTGDLTLEQYHVRMARELKETYRRLFDNEADGTKKTETAALYLRNLLAELKERDYLPWLEYAKLGKFTGSVGAKSRDLVTDLVALAERHPSLKAFQDDIRSYQDLLFDVARDAIAEYDQYKKKRGRIDYTDMEVLVLELLDHPRVQQTLREELDLLMVDEFQDTSPIQLAIFLRLSELARQSIWVGDPKQSIYGFRGAEPRLMAAVMQANGPIDPANIQRQSWRSREDLVYACNSLFVNAFPDIAPEEVSLEPVRLRAGSRFSPPESPELAARGGLLHWHFEPEGKGRHSATFMQSTLAKAIRELLANPPPVLPKGQKTERRLRAGDIAILCRNNYGCAAVAAALADQGIPAAIARDGLLATAEATLLLACLKYMLNPGDTLSVAEIMLFGSRQDLPDIIDHRLRFLESQPESTPWGSEEDLIGRLDELRAVTSEHSTSEMLNIVLERLDLRRIAVAWGDGEQRLSNLDELRRLAVAYEDSCHRQHTAASLGGYLLYLDRLLRESNDKQGASERPDAVNVLTYHRSKGLEWPAVICFDLDQSLRAEVWGRAVVPDDPAAPVDLHRPLANRWLRFWVKPYERVSAEVPWIDALNESCHQQRATEDALAEEARLLYVGMTRARDYLILPTGKPGAGWVNRAYGRGGNQTDVLAPDTTETPFSWNGVDVDKYYQHWVEPRQQPAYPMSYRGIPFLDQERNGRQPHSPLHVDEAFLLNHYSGNLPGDTLTYGTPPDLGSGVDVRLYGRCVSIFLAGDPGCKAEPEYRHELAEQLIADFGPGAEAEPETLLQLSEAFHAFHGTRWPQATLHAQYPLRGTVGNRRYDKCIDWLFELETGGWVLFYDVCLSPKQFQQQAGLKMAELKLQAELAARQLGGPVSAAYLHFPVQSCLNEIKL</sequence>
<evidence type="ECO:0000256" key="8">
    <source>
        <dbReference type="ARBA" id="ARBA00048988"/>
    </source>
</evidence>
<dbReference type="GO" id="GO:0016887">
    <property type="term" value="F:ATP hydrolysis activity"/>
    <property type="evidence" value="ECO:0007669"/>
    <property type="project" value="RHEA"/>
</dbReference>
<dbReference type="RefSeq" id="WP_099106409.1">
    <property type="nucleotide sequence ID" value="NZ_JAATJF010000001.1"/>
</dbReference>
<keyword evidence="5" id="KW-0413">Isomerase</keyword>
<evidence type="ECO:0000313" key="13">
    <source>
        <dbReference type="Proteomes" id="UP000226437"/>
    </source>
</evidence>
<dbReference type="InterPro" id="IPR027417">
    <property type="entry name" value="P-loop_NTPase"/>
</dbReference>
<evidence type="ECO:0000256" key="9">
    <source>
        <dbReference type="PROSITE-ProRule" id="PRU00560"/>
    </source>
</evidence>
<organism evidence="12 13">
    <name type="scientific">Neolewinella marina</name>
    <dbReference type="NCBI Taxonomy" id="438751"/>
    <lineage>
        <taxon>Bacteria</taxon>
        <taxon>Pseudomonadati</taxon>
        <taxon>Bacteroidota</taxon>
        <taxon>Saprospiria</taxon>
        <taxon>Saprospirales</taxon>
        <taxon>Lewinellaceae</taxon>
        <taxon>Neolewinella</taxon>
    </lineage>
</organism>
<dbReference type="PANTHER" id="PTHR11070">
    <property type="entry name" value="UVRD / RECB / PCRA DNA HELICASE FAMILY MEMBER"/>
    <property type="match status" value="1"/>
</dbReference>
<dbReference type="GO" id="GO:0043138">
    <property type="term" value="F:3'-5' DNA helicase activity"/>
    <property type="evidence" value="ECO:0007669"/>
    <property type="project" value="UniProtKB-EC"/>
</dbReference>
<evidence type="ECO:0000256" key="6">
    <source>
        <dbReference type="ARBA" id="ARBA00034617"/>
    </source>
</evidence>
<evidence type="ECO:0000256" key="5">
    <source>
        <dbReference type="ARBA" id="ARBA00023235"/>
    </source>
</evidence>
<evidence type="ECO:0000256" key="3">
    <source>
        <dbReference type="ARBA" id="ARBA00022806"/>
    </source>
</evidence>
<protein>
    <recommendedName>
        <fullName evidence="7">DNA 3'-5' helicase</fullName>
        <ecNumber evidence="7">5.6.2.4</ecNumber>
    </recommendedName>
</protein>
<dbReference type="InterPro" id="IPR014016">
    <property type="entry name" value="UvrD-like_ATP-bd"/>
</dbReference>
<dbReference type="InterPro" id="IPR014017">
    <property type="entry name" value="DNA_helicase_UvrD-like_C"/>
</dbReference>
<comment type="catalytic activity">
    <reaction evidence="6">
        <text>Couples ATP hydrolysis with the unwinding of duplex DNA by translocating in the 3'-5' direction.</text>
        <dbReference type="EC" id="5.6.2.4"/>
    </reaction>
</comment>
<comment type="catalytic activity">
    <reaction evidence="8">
        <text>ATP + H2O = ADP + phosphate + H(+)</text>
        <dbReference type="Rhea" id="RHEA:13065"/>
        <dbReference type="ChEBI" id="CHEBI:15377"/>
        <dbReference type="ChEBI" id="CHEBI:15378"/>
        <dbReference type="ChEBI" id="CHEBI:30616"/>
        <dbReference type="ChEBI" id="CHEBI:43474"/>
        <dbReference type="ChEBI" id="CHEBI:456216"/>
        <dbReference type="EC" id="5.6.2.4"/>
    </reaction>
</comment>
<dbReference type="GO" id="GO:0005524">
    <property type="term" value="F:ATP binding"/>
    <property type="evidence" value="ECO:0007669"/>
    <property type="project" value="UniProtKB-UniRule"/>
</dbReference>
<gene>
    <name evidence="12" type="ORF">CGL56_10070</name>
</gene>
<dbReference type="GO" id="GO:0005829">
    <property type="term" value="C:cytosol"/>
    <property type="evidence" value="ECO:0007669"/>
    <property type="project" value="TreeGrafter"/>
</dbReference>
<keyword evidence="13" id="KW-1185">Reference proteome</keyword>
<dbReference type="Pfam" id="PF00580">
    <property type="entry name" value="UvrD-helicase"/>
    <property type="match status" value="1"/>
</dbReference>
<evidence type="ECO:0000259" key="10">
    <source>
        <dbReference type="PROSITE" id="PS51198"/>
    </source>
</evidence>
<dbReference type="PANTHER" id="PTHR11070:SF23">
    <property type="entry name" value="RECBCD ENZYME SUBUNIT RECB"/>
    <property type="match status" value="1"/>
</dbReference>
<keyword evidence="2 9" id="KW-0378">Hydrolase</keyword>
<accession>A0A2G0CFP6</accession>
<dbReference type="Proteomes" id="UP000226437">
    <property type="component" value="Unassembled WGS sequence"/>
</dbReference>
<dbReference type="OrthoDB" id="9810135at2"/>